<comment type="caution">
    <text evidence="2">The sequence shown here is derived from an EMBL/GenBank/DDBJ whole genome shotgun (WGS) entry which is preliminary data.</text>
</comment>
<proteinExistence type="inferred from homology"/>
<name>A0ABX9DXQ3_9PSEU</name>
<dbReference type="EMBL" id="QLTT01000021">
    <property type="protein sequence ID" value="RAS57823.1"/>
    <property type="molecule type" value="Genomic_DNA"/>
</dbReference>
<protein>
    <submittedName>
        <fullName evidence="2">Antitoxin (DNA-binding transcriptional repressor) of toxin-antitoxin stability system</fullName>
    </submittedName>
</protein>
<organism evidence="2 3">
    <name type="scientific">Lentzea atacamensis</name>
    <dbReference type="NCBI Taxonomy" id="531938"/>
    <lineage>
        <taxon>Bacteria</taxon>
        <taxon>Bacillati</taxon>
        <taxon>Actinomycetota</taxon>
        <taxon>Actinomycetes</taxon>
        <taxon>Pseudonocardiales</taxon>
        <taxon>Pseudonocardiaceae</taxon>
        <taxon>Lentzea</taxon>
    </lineage>
</organism>
<evidence type="ECO:0000313" key="3">
    <source>
        <dbReference type="Proteomes" id="UP000248714"/>
    </source>
</evidence>
<evidence type="ECO:0000256" key="1">
    <source>
        <dbReference type="ARBA" id="ARBA00009981"/>
    </source>
</evidence>
<accession>A0ABX9DXQ3</accession>
<sequence>MTTLAIQDLSRQTGHLSRPLRNNEEVTLTYHGKPLARAVPVEQLEQERAELARLRELVVAHGIAA</sequence>
<dbReference type="SUPFAM" id="SSF143120">
    <property type="entry name" value="YefM-like"/>
    <property type="match status" value="1"/>
</dbReference>
<reference evidence="2 3" key="1">
    <citation type="submission" date="2018-06" db="EMBL/GenBank/DDBJ databases">
        <title>Genomic Encyclopedia of Type Strains, Phase IV (KMG-IV): sequencing the most valuable type-strain genomes for metagenomic binning, comparative biology and taxonomic classification.</title>
        <authorList>
            <person name="Goeker M."/>
        </authorList>
    </citation>
    <scope>NUCLEOTIDE SEQUENCE [LARGE SCALE GENOMIC DNA]</scope>
    <source>
        <strain evidence="2 3">DSM 45479</strain>
    </source>
</reference>
<dbReference type="RefSeq" id="WP_112232744.1">
    <property type="nucleotide sequence ID" value="NZ_QLTT01000021.1"/>
</dbReference>
<gene>
    <name evidence="2" type="ORF">C8D87_1216</name>
</gene>
<keyword evidence="3" id="KW-1185">Reference proteome</keyword>
<evidence type="ECO:0000313" key="2">
    <source>
        <dbReference type="EMBL" id="RAS57823.1"/>
    </source>
</evidence>
<dbReference type="Proteomes" id="UP000248714">
    <property type="component" value="Unassembled WGS sequence"/>
</dbReference>
<comment type="similarity">
    <text evidence="1">Belongs to the phD/YefM antitoxin family.</text>
</comment>
<dbReference type="InterPro" id="IPR036165">
    <property type="entry name" value="YefM-like_sf"/>
</dbReference>